<protein>
    <submittedName>
        <fullName evidence="3">Glycosyltransferase</fullName>
    </submittedName>
</protein>
<gene>
    <name evidence="3" type="ORF">HYG85_15535</name>
</gene>
<dbReference type="AlphaFoldDB" id="A0A8J8MCM9"/>
<reference evidence="3 4" key="1">
    <citation type="submission" date="2020-07" db="EMBL/GenBank/DDBJ databases">
        <title>Vallitalea guaymasensis genome.</title>
        <authorList>
            <person name="Postec A."/>
        </authorList>
    </citation>
    <scope>NUCLEOTIDE SEQUENCE [LARGE SCALE GENOMIC DNA]</scope>
    <source>
        <strain evidence="3 4">Ra1766G1</strain>
    </source>
</reference>
<dbReference type="RefSeq" id="WP_212690432.1">
    <property type="nucleotide sequence ID" value="NZ_CP058561.1"/>
</dbReference>
<evidence type="ECO:0000259" key="2">
    <source>
        <dbReference type="Pfam" id="PF13524"/>
    </source>
</evidence>
<organism evidence="3 4">
    <name type="scientific">Vallitalea guaymasensis</name>
    <dbReference type="NCBI Taxonomy" id="1185412"/>
    <lineage>
        <taxon>Bacteria</taxon>
        <taxon>Bacillati</taxon>
        <taxon>Bacillota</taxon>
        <taxon>Clostridia</taxon>
        <taxon>Lachnospirales</taxon>
        <taxon>Vallitaleaceae</taxon>
        <taxon>Vallitalea</taxon>
    </lineage>
</organism>
<dbReference type="Pfam" id="PF13524">
    <property type="entry name" value="Glyco_trans_1_2"/>
    <property type="match status" value="1"/>
</dbReference>
<name>A0A8J8MCM9_9FIRM</name>
<feature type="domain" description="Spore protein YkvP N-terminal" evidence="1">
    <location>
        <begin position="3"/>
        <end position="108"/>
    </location>
</feature>
<evidence type="ECO:0000259" key="1">
    <source>
        <dbReference type="Pfam" id="PF12996"/>
    </source>
</evidence>
<dbReference type="Pfam" id="PF12996">
    <property type="entry name" value="DUF3880"/>
    <property type="match status" value="1"/>
</dbReference>
<keyword evidence="4" id="KW-1185">Reference proteome</keyword>
<accession>A0A8J8MCM9</accession>
<proteinExistence type="predicted"/>
<feature type="domain" description="Spore protein YkvP/CgeB glycosyl transferase-like" evidence="2">
    <location>
        <begin position="174"/>
        <end position="318"/>
    </location>
</feature>
<dbReference type="Proteomes" id="UP000677305">
    <property type="component" value="Chromosome"/>
</dbReference>
<dbReference type="InterPro" id="IPR055259">
    <property type="entry name" value="YkvP/CgeB_Glyco_trans-like"/>
</dbReference>
<sequence>MKVLFFEKDDRFVFGLPLGFRDAGHKILVSGSINEEKVYRLINKFQPDLIILMGWTVEHTDSNLKLIGVTCDRYKIPLVYWATEDPTFINEFSIPLIKKTNPKYIFTISPSCIPIYESLGIGAAHIPFAYQPSIHQPVTCEEWCKKNIAVVANAYPNVLSWDENHYRHKSLDILIKPLLQNDIPVDFWGKYWDKMVPYLGTEINPNNIHGYLNYLQANNVYRCSNMIIGLQNYHDESITMRTYEILGSRGFLITSYNSRLCELFTPDKDLIVSSCEKETLDYVDFYSKHPELREKIKENGYKAVSEHTYKHRAEKMIDTLQKEGIL</sequence>
<evidence type="ECO:0000313" key="3">
    <source>
        <dbReference type="EMBL" id="QUH30240.1"/>
    </source>
</evidence>
<dbReference type="KEGG" id="vgu:HYG85_15535"/>
<evidence type="ECO:0000313" key="4">
    <source>
        <dbReference type="Proteomes" id="UP000677305"/>
    </source>
</evidence>
<dbReference type="EMBL" id="CP058561">
    <property type="protein sequence ID" value="QUH30240.1"/>
    <property type="molecule type" value="Genomic_DNA"/>
</dbReference>
<dbReference type="SUPFAM" id="SSF53756">
    <property type="entry name" value="UDP-Glycosyltransferase/glycogen phosphorylase"/>
    <property type="match status" value="1"/>
</dbReference>
<dbReference type="InterPro" id="IPR024542">
    <property type="entry name" value="YkvP_N"/>
</dbReference>